<feature type="compositionally biased region" description="Polar residues" evidence="1">
    <location>
        <begin position="1278"/>
        <end position="1288"/>
    </location>
</feature>
<proteinExistence type="predicted"/>
<feature type="compositionally biased region" description="Polar residues" evidence="1">
    <location>
        <begin position="1297"/>
        <end position="1309"/>
    </location>
</feature>
<feature type="compositionally biased region" description="Polar residues" evidence="1">
    <location>
        <begin position="798"/>
        <end position="808"/>
    </location>
</feature>
<accession>A0A1I8J7T5</accession>
<feature type="compositionally biased region" description="Polar residues" evidence="1">
    <location>
        <begin position="638"/>
        <end position="648"/>
    </location>
</feature>
<feature type="compositionally biased region" description="Polar residues" evidence="1">
    <location>
        <begin position="398"/>
        <end position="408"/>
    </location>
</feature>
<feature type="compositionally biased region" description="Polar residues" evidence="1">
    <location>
        <begin position="238"/>
        <end position="248"/>
    </location>
</feature>
<feature type="compositionally biased region" description="Polar residues" evidence="1">
    <location>
        <begin position="497"/>
        <end position="509"/>
    </location>
</feature>
<feature type="compositionally biased region" description="Low complexity" evidence="1">
    <location>
        <begin position="995"/>
        <end position="1007"/>
    </location>
</feature>
<evidence type="ECO:0000313" key="2">
    <source>
        <dbReference type="Proteomes" id="UP000095280"/>
    </source>
</evidence>
<feature type="compositionally biased region" description="Polar residues" evidence="1">
    <location>
        <begin position="129"/>
        <end position="149"/>
    </location>
</feature>
<sequence>SEVESSADASRIEPNLNAVSASTDATGSSLVAELASAIQPAQQQPPAGFSQTVSQLPSGATESHSSESANAKRKRRSAQASEVESSADASRIEPNLNAVSASTDATGSSLVAELASAIPPAQQQPPAGFSQTVSQLPSGATESHSSESANAKRKRRSAQASEVESSADASRIEPNLNAVSASTDATGSSLVAELASAIPPAQQQPPAGFSQTVSQLPSGATESHSSESANAKRKRRSAQASEVESSADASRIEPNLNAVSASTDATGSSLVAELASAIPPAQQQPPAGFSQTVSQLPSGATESHSSESANAKRKRRSAQASEVESSADASRIEPNLNAVSASTDATGSSLVAELASAIPPAQQQPPAGFSQTVSQLPSGATESHSSESANAKRKRRSAQASEVESSADASRIEPNLNAVSASTDATGSSLVAELASAIPPAQQQPPAGFSQTVSQLPSGATESHSSESANAKRKRRSAQASEVESSADASRIEPNLNAVSASTDATGSSLVAELASAIPPAQQQPPAGFSQTVSQLPSGATESHSSESANAKRKRRSAQASEVESSADASRIEPNLNAVSASTDATGSSLVAELASAIPPAQQQPPAGFSQTVSQLPSGATESHSSESANAKRKRRSAQASEVESSADASRIEPNLNAVSASTDATGSSLVAELASAIPPAQQQPPAGFSQTVSQLPSGATESHSSESANAKRKRRSAQASEVESSADASRIEPNLNAVSASTDATGSSLVAELASAIPPAQQQPPAGFSQTVSQLPSGATESHSSESANAKRKRRSAQASEVESSADASRIEPNLNAVSASTDATGSSLVAELASAIPPAQQQPPAGFSQTVSQLPSGATESHSSESANAKRKRRSAQASEVESSADASRIEPNLNAVSASTDATGSSLVAELASAIPPAQQQPPAGFSQTVSQLPSGATESHSSESANAKRKRRSAQASEVESSADASRIEPNLNAVSASTDATGSSLVAELASAIPPAQQQPPAGFSQTVSQLPSGATESHSSESANAKRKRRSAQASEVESSADASRIEPNLNAVSASTDATGSSLVAELASAIPPAQQQPPAGFSQTVSQLPSGATESHSSESANAKRKRRSAQASEVESSADASRIEPNLNAVSASTDATGSSLVAELASAIPPAQQQPPAGFSQTVSQLPSGATESHSSESANAKRKRRSAQASEVESSADASRIEPNLNAVSASTDATGSSLVAELASAIPPAQQQPPAGFSQTVSQLPSGATESHSSESANAKRKRRSAQASEVESSADASRIEPNLNAVSASTDATGSSLVAELASAIPPAQQQPPAGFSQTVSQLPSGATESHSSESANAKRKRRSAQASEVESSADASRIEPNLNAVSASTDATGSSLVAELASAIPPAQQPAQQQLSSRLQPDS</sequence>
<feature type="compositionally biased region" description="Low complexity" evidence="1">
    <location>
        <begin position="515"/>
        <end position="527"/>
    </location>
</feature>
<feature type="compositionally biased region" description="Low complexity" evidence="1">
    <location>
        <begin position="355"/>
        <end position="367"/>
    </location>
</feature>
<feature type="compositionally biased region" description="Polar residues" evidence="1">
    <location>
        <begin position="177"/>
        <end position="189"/>
    </location>
</feature>
<feature type="compositionally biased region" description="Polar residues" evidence="1">
    <location>
        <begin position="1329"/>
        <end position="1349"/>
    </location>
</feature>
<keyword evidence="2" id="KW-1185">Reference proteome</keyword>
<feature type="compositionally biased region" description="Low complexity" evidence="1">
    <location>
        <begin position="915"/>
        <end position="927"/>
    </location>
</feature>
<dbReference type="WBParaSite" id="maker-uti_cns_0046149-snap-gene-0.9-mRNA-1">
    <property type="protein sequence ID" value="maker-uti_cns_0046149-snap-gene-0.9-mRNA-1"/>
    <property type="gene ID" value="maker-uti_cns_0046149-snap-gene-0.9"/>
</dbReference>
<feature type="compositionally biased region" description="Low complexity" evidence="1">
    <location>
        <begin position="675"/>
        <end position="687"/>
    </location>
</feature>
<feature type="compositionally biased region" description="Polar residues" evidence="1">
    <location>
        <begin position="929"/>
        <end position="949"/>
    </location>
</feature>
<feature type="compositionally biased region" description="Polar residues" evidence="1">
    <location>
        <begin position="1377"/>
        <end position="1389"/>
    </location>
</feature>
<feature type="compositionally biased region" description="Polar residues" evidence="1">
    <location>
        <begin position="1217"/>
        <end position="1229"/>
    </location>
</feature>
<feature type="compositionally biased region" description="Polar residues" evidence="1">
    <location>
        <begin position="49"/>
        <end position="69"/>
    </location>
</feature>
<feature type="compositionally biased region" description="Polar residues" evidence="1">
    <location>
        <begin position="289"/>
        <end position="309"/>
    </location>
</feature>
<feature type="compositionally biased region" description="Polar residues" evidence="1">
    <location>
        <begin position="478"/>
        <end position="488"/>
    </location>
</feature>
<feature type="compositionally biased region" description="Polar residues" evidence="1">
    <location>
        <begin position="609"/>
        <end position="629"/>
    </location>
</feature>
<feature type="region of interest" description="Disordered" evidence="1">
    <location>
        <begin position="1"/>
        <end position="1417"/>
    </location>
</feature>
<feature type="compositionally biased region" description="Polar residues" evidence="1">
    <location>
        <begin position="1118"/>
        <end position="1128"/>
    </location>
</feature>
<feature type="compositionally biased region" description="Low complexity" evidence="1">
    <location>
        <begin position="275"/>
        <end position="287"/>
    </location>
</feature>
<feature type="compositionally biased region" description="Polar residues" evidence="1">
    <location>
        <begin position="17"/>
        <end position="29"/>
    </location>
</feature>
<feature type="compositionally biased region" description="Polar residues" evidence="1">
    <location>
        <begin position="1057"/>
        <end position="1069"/>
    </location>
</feature>
<feature type="compositionally biased region" description="Low complexity" evidence="1">
    <location>
        <begin position="35"/>
        <end position="47"/>
    </location>
</feature>
<evidence type="ECO:0000313" key="3">
    <source>
        <dbReference type="WBParaSite" id="maker-uti_cns_0046149-snap-gene-0.9-mRNA-1"/>
    </source>
</evidence>
<feature type="compositionally biased region" description="Polar residues" evidence="1">
    <location>
        <begin position="1089"/>
        <end position="1109"/>
    </location>
</feature>
<feature type="compositionally biased region" description="Low complexity" evidence="1">
    <location>
        <begin position="1315"/>
        <end position="1327"/>
    </location>
</feature>
<feature type="compositionally biased region" description="Polar residues" evidence="1">
    <location>
        <begin position="657"/>
        <end position="669"/>
    </location>
</feature>
<feature type="compositionally biased region" description="Polar residues" evidence="1">
    <location>
        <begin position="897"/>
        <end position="909"/>
    </location>
</feature>
<protein>
    <submittedName>
        <fullName evidence="3">SPOC domain-containing protein</fullName>
    </submittedName>
</protein>
<reference evidence="3" key="1">
    <citation type="submission" date="2016-11" db="UniProtKB">
        <authorList>
            <consortium name="WormBaseParasite"/>
        </authorList>
    </citation>
    <scope>IDENTIFICATION</scope>
</reference>
<feature type="compositionally biased region" description="Polar residues" evidence="1">
    <location>
        <begin position="689"/>
        <end position="709"/>
    </location>
</feature>
<feature type="compositionally biased region" description="Low complexity" evidence="1">
    <location>
        <begin position="1075"/>
        <end position="1087"/>
    </location>
</feature>
<dbReference type="Proteomes" id="UP000095280">
    <property type="component" value="Unplaced"/>
</dbReference>
<feature type="compositionally biased region" description="Polar residues" evidence="1">
    <location>
        <begin position="97"/>
        <end position="109"/>
    </location>
</feature>
<feature type="compositionally biased region" description="Polar residues" evidence="1">
    <location>
        <begin position="849"/>
        <end position="869"/>
    </location>
</feature>
<feature type="compositionally biased region" description="Polar residues" evidence="1">
    <location>
        <begin position="369"/>
        <end position="389"/>
    </location>
</feature>
<feature type="compositionally biased region" description="Polar residues" evidence="1">
    <location>
        <begin position="577"/>
        <end position="589"/>
    </location>
</feature>
<feature type="compositionally biased region" description="Polar residues" evidence="1">
    <location>
        <begin position="558"/>
        <end position="568"/>
    </location>
</feature>
<feature type="compositionally biased region" description="Polar residues" evidence="1">
    <location>
        <begin position="417"/>
        <end position="429"/>
    </location>
</feature>
<feature type="compositionally biased region" description="Polar residues" evidence="1">
    <location>
        <begin position="257"/>
        <end position="269"/>
    </location>
</feature>
<evidence type="ECO:0000256" key="1">
    <source>
        <dbReference type="SAM" id="MobiDB-lite"/>
    </source>
</evidence>
<feature type="compositionally biased region" description="Low complexity" evidence="1">
    <location>
        <begin position="195"/>
        <end position="207"/>
    </location>
</feature>
<organism evidence="2 3">
    <name type="scientific">Macrostomum lignano</name>
    <dbReference type="NCBI Taxonomy" id="282301"/>
    <lineage>
        <taxon>Eukaryota</taxon>
        <taxon>Metazoa</taxon>
        <taxon>Spiralia</taxon>
        <taxon>Lophotrochozoa</taxon>
        <taxon>Platyhelminthes</taxon>
        <taxon>Rhabditophora</taxon>
        <taxon>Macrostomorpha</taxon>
        <taxon>Macrostomida</taxon>
        <taxon>Macrostomidae</taxon>
        <taxon>Macrostomum</taxon>
    </lineage>
</organism>
<feature type="compositionally biased region" description="Low complexity" evidence="1">
    <location>
        <begin position="835"/>
        <end position="847"/>
    </location>
</feature>
<feature type="compositionally biased region" description="Polar residues" evidence="1">
    <location>
        <begin position="529"/>
        <end position="549"/>
    </location>
</feature>
<feature type="compositionally biased region" description="Low complexity" evidence="1">
    <location>
        <begin position="435"/>
        <end position="447"/>
    </location>
</feature>
<feature type="compositionally biased region" description="Low complexity" evidence="1">
    <location>
        <begin position="1155"/>
        <end position="1167"/>
    </location>
</feature>
<feature type="compositionally biased region" description="Polar residues" evidence="1">
    <location>
        <begin position="1038"/>
        <end position="1048"/>
    </location>
</feature>
<feature type="compositionally biased region" description="Polar residues" evidence="1">
    <location>
        <begin position="769"/>
        <end position="789"/>
    </location>
</feature>
<name>A0A1I8J7T5_9PLAT</name>
<feature type="compositionally biased region" description="Polar residues" evidence="1">
    <location>
        <begin position="958"/>
        <end position="968"/>
    </location>
</feature>
<feature type="compositionally biased region" description="Polar residues" evidence="1">
    <location>
        <begin position="318"/>
        <end position="328"/>
    </location>
</feature>
<feature type="compositionally biased region" description="Polar residues" evidence="1">
    <location>
        <begin position="1169"/>
        <end position="1189"/>
    </location>
</feature>
<feature type="compositionally biased region" description="Polar residues" evidence="1">
    <location>
        <begin position="817"/>
        <end position="829"/>
    </location>
</feature>
<feature type="compositionally biased region" description="Polar residues" evidence="1">
    <location>
        <begin position="718"/>
        <end position="728"/>
    </location>
</feature>
<feature type="compositionally biased region" description="Polar residues" evidence="1">
    <location>
        <begin position="1249"/>
        <end position="1269"/>
    </location>
</feature>
<feature type="compositionally biased region" description="Low complexity" evidence="1">
    <location>
        <begin position="755"/>
        <end position="767"/>
    </location>
</feature>
<feature type="compositionally biased region" description="Polar residues" evidence="1">
    <location>
        <begin position="1137"/>
        <end position="1149"/>
    </location>
</feature>
<feature type="compositionally biased region" description="Low complexity" evidence="1">
    <location>
        <begin position="595"/>
        <end position="607"/>
    </location>
</feature>
<feature type="compositionally biased region" description="Polar residues" evidence="1">
    <location>
        <begin position="449"/>
        <end position="469"/>
    </location>
</feature>
<feature type="compositionally biased region" description="Polar residues" evidence="1">
    <location>
        <begin position="1198"/>
        <end position="1208"/>
    </location>
</feature>
<feature type="compositionally biased region" description="Polar residues" evidence="1">
    <location>
        <begin position="209"/>
        <end position="229"/>
    </location>
</feature>
<feature type="compositionally biased region" description="Polar residues" evidence="1">
    <location>
        <begin position="737"/>
        <end position="749"/>
    </location>
</feature>
<feature type="compositionally biased region" description="Polar residues" evidence="1">
    <location>
        <begin position="78"/>
        <end position="88"/>
    </location>
</feature>
<feature type="compositionally biased region" description="Low complexity" evidence="1">
    <location>
        <begin position="115"/>
        <end position="127"/>
    </location>
</feature>
<feature type="compositionally biased region" description="Polar residues" evidence="1">
    <location>
        <begin position="1358"/>
        <end position="1368"/>
    </location>
</feature>
<feature type="compositionally biased region" description="Polar residues" evidence="1">
    <location>
        <begin position="1009"/>
        <end position="1029"/>
    </location>
</feature>
<feature type="compositionally biased region" description="Low complexity" evidence="1">
    <location>
        <begin position="1394"/>
        <end position="1417"/>
    </location>
</feature>
<feature type="compositionally biased region" description="Polar residues" evidence="1">
    <location>
        <begin position="337"/>
        <end position="349"/>
    </location>
</feature>
<feature type="compositionally biased region" description="Polar residues" evidence="1">
    <location>
        <begin position="158"/>
        <end position="168"/>
    </location>
</feature>
<feature type="compositionally biased region" description="Polar residues" evidence="1">
    <location>
        <begin position="977"/>
        <end position="989"/>
    </location>
</feature>
<feature type="compositionally biased region" description="Low complexity" evidence="1">
    <location>
        <begin position="1235"/>
        <end position="1247"/>
    </location>
</feature>
<feature type="compositionally biased region" description="Polar residues" evidence="1">
    <location>
        <begin position="878"/>
        <end position="888"/>
    </location>
</feature>